<protein>
    <submittedName>
        <fullName evidence="8">Uncharacterized protein</fullName>
    </submittedName>
</protein>
<keyword evidence="5" id="KW-0560">Oxidoreductase</keyword>
<dbReference type="GO" id="GO:0004601">
    <property type="term" value="F:peroxidase activity"/>
    <property type="evidence" value="ECO:0007669"/>
    <property type="project" value="UniProtKB-KW"/>
</dbReference>
<evidence type="ECO:0000256" key="4">
    <source>
        <dbReference type="ARBA" id="ARBA00022723"/>
    </source>
</evidence>
<keyword evidence="6" id="KW-0408">Iron</keyword>
<accession>A0A8H3DMJ5</accession>
<dbReference type="SUPFAM" id="SSF54909">
    <property type="entry name" value="Dimeric alpha+beta barrel"/>
    <property type="match status" value="1"/>
</dbReference>
<dbReference type="PROSITE" id="PS51404">
    <property type="entry name" value="DYP_PEROXIDASE"/>
    <property type="match status" value="1"/>
</dbReference>
<evidence type="ECO:0000256" key="6">
    <source>
        <dbReference type="ARBA" id="ARBA00023004"/>
    </source>
</evidence>
<keyword evidence="2" id="KW-0575">Peroxidase</keyword>
<evidence type="ECO:0000313" key="9">
    <source>
        <dbReference type="Proteomes" id="UP000663850"/>
    </source>
</evidence>
<evidence type="ECO:0000313" key="8">
    <source>
        <dbReference type="EMBL" id="CAE6530538.1"/>
    </source>
</evidence>
<evidence type="ECO:0000256" key="1">
    <source>
        <dbReference type="ARBA" id="ARBA00001970"/>
    </source>
</evidence>
<comment type="caution">
    <text evidence="8">The sequence shown here is derived from an EMBL/GenBank/DDBJ whole genome shotgun (WGS) entry which is preliminary data.</text>
</comment>
<dbReference type="GO" id="GO:0005829">
    <property type="term" value="C:cytosol"/>
    <property type="evidence" value="ECO:0007669"/>
    <property type="project" value="TreeGrafter"/>
</dbReference>
<dbReference type="PANTHER" id="PTHR30521">
    <property type="entry name" value="DEFERROCHELATASE/PEROXIDASE"/>
    <property type="match status" value="1"/>
</dbReference>
<dbReference type="InterPro" id="IPR011008">
    <property type="entry name" value="Dimeric_a/b-barrel"/>
</dbReference>
<reference evidence="8" key="1">
    <citation type="submission" date="2021-01" db="EMBL/GenBank/DDBJ databases">
        <authorList>
            <person name="Kaushik A."/>
        </authorList>
    </citation>
    <scope>NUCLEOTIDE SEQUENCE</scope>
    <source>
        <strain evidence="8">Type strain: AG8-Rh-89/</strain>
    </source>
</reference>
<proteinExistence type="predicted"/>
<dbReference type="GO" id="GO:0020037">
    <property type="term" value="F:heme binding"/>
    <property type="evidence" value="ECO:0007669"/>
    <property type="project" value="InterPro"/>
</dbReference>
<sequence>MPAVDDATERQIQEDIRLLKNLRSRGLLPLITAEDRPDLPRLSDVQGDSVERFLFFRIVNPELFKAGLRNPDFKPTSSQDVKANLLKIAKARDDAKLAGGRSHEFRSFNTKSRSQGRAWTIEFSWEIKGSGIICLISQTITSRTAGDTDEDCTAVTEHLKRIFELSIEIPEQGVVDGQARPGKHRHDEHFGYKDGISQPAIRGLGVPLPGQILVDPGVIIAGFKGDPALSKRPEWAKNGAMMVFRKLEQSVVEWDKYMLENGQNYQNVPGGKAGVNPPLSREDGAQLLGARLIGRWKSGAPIALKETSLKDDPDLGGNPKKNNNFDYSVHDVPSVSAEMPSDYYCPFTAHSRKVAPRNLDPYVARQYLESGSIIRAGIAYGPEVSSAERDAGKDSEKEDMKRGLLFNCYASHLNSGFVRQATGYGSNDFFPITGLTPNNHGQDPIIGGPPPKGSSEEERGASLDDPTSSFTDGRQVDLKLRVPNDTFNTYRVSGHVEVRPVTQAKVNFPFFVTSRGGEYFFVPSIPTLKSWGNSQ</sequence>
<gene>
    <name evidence="8" type="ORF">RDB_LOCUS130022</name>
</gene>
<evidence type="ECO:0000256" key="5">
    <source>
        <dbReference type="ARBA" id="ARBA00023002"/>
    </source>
</evidence>
<comment type="cofactor">
    <cofactor evidence="1">
        <name>heme b</name>
        <dbReference type="ChEBI" id="CHEBI:60344"/>
    </cofactor>
</comment>
<dbReference type="Proteomes" id="UP000663850">
    <property type="component" value="Unassembled WGS sequence"/>
</dbReference>
<dbReference type="NCBIfam" id="TIGR01413">
    <property type="entry name" value="Dyp_perox_fam"/>
    <property type="match status" value="1"/>
</dbReference>
<dbReference type="AlphaFoldDB" id="A0A8H3DMJ5"/>
<organism evidence="8 9">
    <name type="scientific">Rhizoctonia solani</name>
    <dbReference type="NCBI Taxonomy" id="456999"/>
    <lineage>
        <taxon>Eukaryota</taxon>
        <taxon>Fungi</taxon>
        <taxon>Dikarya</taxon>
        <taxon>Basidiomycota</taxon>
        <taxon>Agaricomycotina</taxon>
        <taxon>Agaricomycetes</taxon>
        <taxon>Cantharellales</taxon>
        <taxon>Ceratobasidiaceae</taxon>
        <taxon>Rhizoctonia</taxon>
    </lineage>
</organism>
<name>A0A8H3DMJ5_9AGAM</name>
<dbReference type="GO" id="GO:0046872">
    <property type="term" value="F:metal ion binding"/>
    <property type="evidence" value="ECO:0007669"/>
    <property type="project" value="UniProtKB-KW"/>
</dbReference>
<keyword evidence="4" id="KW-0479">Metal-binding</keyword>
<evidence type="ECO:0000256" key="7">
    <source>
        <dbReference type="SAM" id="MobiDB-lite"/>
    </source>
</evidence>
<dbReference type="EMBL" id="CAJMWZ010007001">
    <property type="protein sequence ID" value="CAE6530538.1"/>
    <property type="molecule type" value="Genomic_DNA"/>
</dbReference>
<evidence type="ECO:0000256" key="3">
    <source>
        <dbReference type="ARBA" id="ARBA00022617"/>
    </source>
</evidence>
<keyword evidence="3" id="KW-0349">Heme</keyword>
<evidence type="ECO:0000256" key="2">
    <source>
        <dbReference type="ARBA" id="ARBA00022559"/>
    </source>
</evidence>
<dbReference type="InterPro" id="IPR006314">
    <property type="entry name" value="Dyp_peroxidase"/>
</dbReference>
<dbReference type="PANTHER" id="PTHR30521:SF4">
    <property type="entry name" value="DEFERROCHELATASE"/>
    <property type="match status" value="1"/>
</dbReference>
<feature type="region of interest" description="Disordered" evidence="7">
    <location>
        <begin position="435"/>
        <end position="476"/>
    </location>
</feature>